<sequence>MILWIIFYILTISLIFLFFINEKFLIAKIDTVADFLSNYVLKVSIKDENKKFLKLFNIASVVILVLIHFVYVNKEPSSVIPIRHIAVWAVFLINAVFLLFNFKKGYLAILNIVMYFTANLLFAIEDKFFFYEMLIATFLVLVSIIIENKLIKKEFRIILNGLFLFVLVIIIQNFYIGNYVIPTQSMEPTILVGDRIFSNNAIYKFSDVKLNDIISFSEPLDNTYLYTKRITGIKGTTFEIKDNKVLSNDKKISDRYYSNGTSSVYSLLGAGKYYIPKKGDSVRIKYILEWDTQDKVVKSIENNEDFNKYIKEADYEKIFGVYNKYDGRFRYTYILESDNSKYLLLPILDFKYDKSKMKKLLNKETIILDDDYYMAMGDNTDNSQDSRYFGYVSKARLKGKLMLRWYPLSRVGILKSNDK</sequence>
<dbReference type="GO" id="GO:0009003">
    <property type="term" value="F:signal peptidase activity"/>
    <property type="evidence" value="ECO:0007669"/>
    <property type="project" value="UniProtKB-EC"/>
</dbReference>
<keyword evidence="3" id="KW-0812">Transmembrane</keyword>
<keyword evidence="3" id="KW-0472">Membrane</keyword>
<keyword evidence="6" id="KW-1185">Reference proteome</keyword>
<evidence type="ECO:0000256" key="3">
    <source>
        <dbReference type="RuleBase" id="RU362042"/>
    </source>
</evidence>
<feature type="transmembrane region" description="Helical" evidence="3">
    <location>
        <begin position="128"/>
        <end position="146"/>
    </location>
</feature>
<dbReference type="GO" id="GO:0004252">
    <property type="term" value="F:serine-type endopeptidase activity"/>
    <property type="evidence" value="ECO:0007669"/>
    <property type="project" value="InterPro"/>
</dbReference>
<feature type="transmembrane region" description="Helical" evidence="3">
    <location>
        <begin position="78"/>
        <end position="100"/>
    </location>
</feature>
<keyword evidence="3" id="KW-1133">Transmembrane helix</keyword>
<evidence type="ECO:0000313" key="5">
    <source>
        <dbReference type="EMBL" id="VWL85166.1"/>
    </source>
</evidence>
<organism evidence="5 6">
    <name type="scientific">Oceanivirga miroungae</name>
    <dbReference type="NCBI Taxonomy" id="1130046"/>
    <lineage>
        <taxon>Bacteria</taxon>
        <taxon>Fusobacteriati</taxon>
        <taxon>Fusobacteriota</taxon>
        <taxon>Fusobacteriia</taxon>
        <taxon>Fusobacteriales</taxon>
        <taxon>Leptotrichiaceae</taxon>
        <taxon>Oceanivirga</taxon>
    </lineage>
</organism>
<gene>
    <name evidence="5" type="ORF">OMES3154_00450</name>
</gene>
<feature type="transmembrane region" description="Helical" evidence="3">
    <location>
        <begin position="105"/>
        <end position="122"/>
    </location>
</feature>
<evidence type="ECO:0000256" key="2">
    <source>
        <dbReference type="PIRSR" id="PIRSR600223-1"/>
    </source>
</evidence>
<dbReference type="InterPro" id="IPR000223">
    <property type="entry name" value="Pept_S26A_signal_pept_1"/>
</dbReference>
<evidence type="ECO:0000313" key="6">
    <source>
        <dbReference type="Proteomes" id="UP000419017"/>
    </source>
</evidence>
<dbReference type="PANTHER" id="PTHR43390">
    <property type="entry name" value="SIGNAL PEPTIDASE I"/>
    <property type="match status" value="1"/>
</dbReference>
<comment type="caution">
    <text evidence="3">Lacks conserved residue(s) required for the propagation of feature annotation.</text>
</comment>
<protein>
    <recommendedName>
        <fullName evidence="3">Signal peptidase I</fullName>
        <ecNumber evidence="3">3.4.21.89</ecNumber>
    </recommendedName>
</protein>
<dbReference type="PANTHER" id="PTHR43390:SF1">
    <property type="entry name" value="CHLOROPLAST PROCESSING PEPTIDASE"/>
    <property type="match status" value="1"/>
</dbReference>
<name>A0A6I8M6S1_9FUSO</name>
<feature type="transmembrane region" description="Helical" evidence="3">
    <location>
        <begin position="52"/>
        <end position="72"/>
    </location>
</feature>
<dbReference type="EC" id="3.4.21.89" evidence="3"/>
<evidence type="ECO:0000256" key="1">
    <source>
        <dbReference type="ARBA" id="ARBA00009370"/>
    </source>
</evidence>
<dbReference type="CDD" id="cd06530">
    <property type="entry name" value="S26_SPase_I"/>
    <property type="match status" value="1"/>
</dbReference>
<feature type="transmembrane region" description="Helical" evidence="3">
    <location>
        <begin position="158"/>
        <end position="176"/>
    </location>
</feature>
<feature type="transmembrane region" description="Helical" evidence="3">
    <location>
        <begin position="6"/>
        <end position="26"/>
    </location>
</feature>
<dbReference type="Gene3D" id="2.10.109.10">
    <property type="entry name" value="Umud Fragment, subunit A"/>
    <property type="match status" value="1"/>
</dbReference>
<comment type="similarity">
    <text evidence="1 3">Belongs to the peptidase S26 family.</text>
</comment>
<comment type="subcellular location">
    <subcellularLocation>
        <location evidence="3">Membrane</location>
        <topology evidence="3">Single-pass type II membrane protein</topology>
    </subcellularLocation>
</comment>
<dbReference type="Proteomes" id="UP000419017">
    <property type="component" value="Unassembled WGS sequence"/>
</dbReference>
<keyword evidence="3" id="KW-0378">Hydrolase</keyword>
<accession>A0A6I8M6S1</accession>
<dbReference type="GO" id="GO:0016020">
    <property type="term" value="C:membrane"/>
    <property type="evidence" value="ECO:0007669"/>
    <property type="project" value="UniProtKB-SubCell"/>
</dbReference>
<dbReference type="InterPro" id="IPR019533">
    <property type="entry name" value="Peptidase_S26"/>
</dbReference>
<dbReference type="NCBIfam" id="TIGR02227">
    <property type="entry name" value="sigpep_I_bact"/>
    <property type="match status" value="1"/>
</dbReference>
<dbReference type="PRINTS" id="PR00727">
    <property type="entry name" value="LEADERPTASE"/>
</dbReference>
<reference evidence="5 6" key="1">
    <citation type="submission" date="2019-10" db="EMBL/GenBank/DDBJ databases">
        <authorList>
            <person name="Blom J."/>
        </authorList>
    </citation>
    <scope>NUCLEOTIDE SEQUENCE [LARGE SCALE GENOMIC DNA]</scope>
    <source>
        <strain evidence="5 6">ES3154-GLU</strain>
    </source>
</reference>
<comment type="catalytic activity">
    <reaction evidence="3">
        <text>Cleavage of hydrophobic, N-terminal signal or leader sequences from secreted and periplasmic proteins.</text>
        <dbReference type="EC" id="3.4.21.89"/>
    </reaction>
</comment>
<keyword evidence="3" id="KW-0645">Protease</keyword>
<dbReference type="EMBL" id="CABWIB010000001">
    <property type="protein sequence ID" value="VWL85166.1"/>
    <property type="molecule type" value="Genomic_DNA"/>
</dbReference>
<dbReference type="SUPFAM" id="SSF51306">
    <property type="entry name" value="LexA/Signal peptidase"/>
    <property type="match status" value="1"/>
</dbReference>
<dbReference type="Pfam" id="PF10502">
    <property type="entry name" value="Peptidase_S26"/>
    <property type="match status" value="1"/>
</dbReference>
<feature type="active site" evidence="2">
    <location>
        <position position="185"/>
    </location>
</feature>
<proteinExistence type="inferred from homology"/>
<dbReference type="RefSeq" id="WP_156683185.1">
    <property type="nucleotide sequence ID" value="NZ_CABWIB010000001.1"/>
</dbReference>
<dbReference type="GO" id="GO:0006465">
    <property type="term" value="P:signal peptide processing"/>
    <property type="evidence" value="ECO:0007669"/>
    <property type="project" value="InterPro"/>
</dbReference>
<dbReference type="InterPro" id="IPR036286">
    <property type="entry name" value="LexA/Signal_pep-like_sf"/>
</dbReference>
<feature type="active site" evidence="2">
    <location>
        <position position="228"/>
    </location>
</feature>
<evidence type="ECO:0000259" key="4">
    <source>
        <dbReference type="Pfam" id="PF10502"/>
    </source>
</evidence>
<dbReference type="AlphaFoldDB" id="A0A6I8M6S1"/>
<feature type="domain" description="Peptidase S26" evidence="4">
    <location>
        <begin position="159"/>
        <end position="406"/>
    </location>
</feature>